<accession>A0A6A4SJR6</accession>
<dbReference type="Proteomes" id="UP000438429">
    <property type="component" value="Unassembled WGS sequence"/>
</dbReference>
<evidence type="ECO:0000313" key="3">
    <source>
        <dbReference type="EMBL" id="KAF0031244.1"/>
    </source>
</evidence>
<comment type="caution">
    <text evidence="3">The sequence shown here is derived from an EMBL/GenBank/DDBJ whole genome shotgun (WGS) entry which is preliminary data.</text>
</comment>
<reference evidence="3 4" key="1">
    <citation type="submission" date="2019-06" db="EMBL/GenBank/DDBJ databases">
        <title>Draft genomes of female and male turbot (Scophthalmus maximus).</title>
        <authorList>
            <person name="Xu H."/>
            <person name="Xu X.-W."/>
            <person name="Shao C."/>
            <person name="Chen S."/>
        </authorList>
    </citation>
    <scope>NUCLEOTIDE SEQUENCE [LARGE SCALE GENOMIC DNA]</scope>
    <source>
        <strain evidence="3">Ysfricsl-2016a</strain>
        <tissue evidence="3">Blood</tissue>
    </source>
</reference>
<sequence>MKLQTTALVMVLLATTSAKPARWHRLSDADIADTDLKHGWLDGNDNNWLWGLMESHNHRDSSSESSESSESSDSSESQSSEESSEEVPVTDQTPPPVATTAAAVTTTAGAMTTDADAMMTSTAEAMTSTGDGRQQTPEPGAITTDRTTGTEATPVATSPGDVTHCVTEDIPTASAVTDNRGDN</sequence>
<feature type="region of interest" description="Disordered" evidence="1">
    <location>
        <begin position="57"/>
        <end position="183"/>
    </location>
</feature>
<proteinExistence type="predicted"/>
<evidence type="ECO:0000256" key="2">
    <source>
        <dbReference type="SAM" id="SignalP"/>
    </source>
</evidence>
<evidence type="ECO:0000256" key="1">
    <source>
        <dbReference type="SAM" id="MobiDB-lite"/>
    </source>
</evidence>
<dbReference type="AlphaFoldDB" id="A0A6A4SJR6"/>
<feature type="compositionally biased region" description="Low complexity" evidence="1">
    <location>
        <begin position="63"/>
        <end position="129"/>
    </location>
</feature>
<organism evidence="3 4">
    <name type="scientific">Scophthalmus maximus</name>
    <name type="common">Turbot</name>
    <name type="synonym">Psetta maxima</name>
    <dbReference type="NCBI Taxonomy" id="52904"/>
    <lineage>
        <taxon>Eukaryota</taxon>
        <taxon>Metazoa</taxon>
        <taxon>Chordata</taxon>
        <taxon>Craniata</taxon>
        <taxon>Vertebrata</taxon>
        <taxon>Euteleostomi</taxon>
        <taxon>Actinopterygii</taxon>
        <taxon>Neopterygii</taxon>
        <taxon>Teleostei</taxon>
        <taxon>Neoteleostei</taxon>
        <taxon>Acanthomorphata</taxon>
        <taxon>Carangaria</taxon>
        <taxon>Pleuronectiformes</taxon>
        <taxon>Pleuronectoidei</taxon>
        <taxon>Scophthalmidae</taxon>
        <taxon>Scophthalmus</taxon>
    </lineage>
</organism>
<keyword evidence="2" id="KW-0732">Signal</keyword>
<feature type="signal peptide" evidence="2">
    <location>
        <begin position="1"/>
        <end position="18"/>
    </location>
</feature>
<protein>
    <submittedName>
        <fullName evidence="3">Uncharacterized protein</fullName>
    </submittedName>
</protein>
<dbReference type="EMBL" id="VEVO01000014">
    <property type="protein sequence ID" value="KAF0031244.1"/>
    <property type="molecule type" value="Genomic_DNA"/>
</dbReference>
<feature type="chain" id="PRO_5025612972" evidence="2">
    <location>
        <begin position="19"/>
        <end position="183"/>
    </location>
</feature>
<name>A0A6A4SJR6_SCOMX</name>
<gene>
    <name evidence="3" type="ORF">F2P81_015799</name>
</gene>
<evidence type="ECO:0000313" key="4">
    <source>
        <dbReference type="Proteomes" id="UP000438429"/>
    </source>
</evidence>